<evidence type="ECO:0000313" key="21">
    <source>
        <dbReference type="EMBL" id="RGM22721.1"/>
    </source>
</evidence>
<dbReference type="PANTHER" id="PTHR33885:SF3">
    <property type="entry name" value="PHAGE SHOCK PROTEIN C"/>
    <property type="match status" value="1"/>
</dbReference>
<gene>
    <name evidence="20" type="ORF">CDL20_03840</name>
    <name evidence="19" type="ORF">CDL23_02435</name>
    <name evidence="18" type="ORF">CDL26_04380</name>
    <name evidence="27" type="ORF">DW142_13320</name>
    <name evidence="26" type="ORF">DW243_13645</name>
    <name evidence="25" type="ORF">DW270_00705</name>
    <name evidence="24" type="ORF">DW812_00880</name>
    <name evidence="23" type="ORF">DWX36_06870</name>
    <name evidence="22" type="ORF">DWY88_05360</name>
    <name evidence="21" type="ORF">DXC31_09735</name>
    <name evidence="15" type="ORF">G4958_11640</name>
    <name evidence="17" type="ORF">G4981_12210</name>
    <name evidence="16" type="ORF">G4993_12150</name>
    <name evidence="9" type="ORF">LIQ08_03160</name>
    <name evidence="8" type="ORF">LIQ10_01300</name>
    <name evidence="14" type="ORF">O4N78_05125</name>
    <name evidence="12" type="ORF">O8D18_04765</name>
    <name evidence="11" type="ORF">OZZ16_06500</name>
    <name evidence="10" type="ORF">OZZ17_01215</name>
    <name evidence="13" type="ORF">PNU63_15200</name>
</gene>
<evidence type="ECO:0000313" key="13">
    <source>
        <dbReference type="EMBL" id="MDB8740103.1"/>
    </source>
</evidence>
<evidence type="ECO:0000313" key="32">
    <source>
        <dbReference type="Proteomes" id="UP000283834"/>
    </source>
</evidence>
<dbReference type="Proteomes" id="UP001079535">
    <property type="component" value="Unassembled WGS sequence"/>
</dbReference>
<evidence type="ECO:0000313" key="17">
    <source>
        <dbReference type="EMBL" id="NSI66029.1"/>
    </source>
</evidence>
<dbReference type="Proteomes" id="UP001149331">
    <property type="component" value="Unassembled WGS sequence"/>
</dbReference>
<dbReference type="EMBL" id="QRWQ01000005">
    <property type="protein sequence ID" value="RGT39583.1"/>
    <property type="molecule type" value="Genomic_DNA"/>
</dbReference>
<reference evidence="12" key="8">
    <citation type="submission" date="2022-12" db="EMBL/GenBank/DDBJ databases">
        <title>Genome of R. gnavus strain RSHDN_123.</title>
        <authorList>
            <person name="Abdugheni R."/>
        </authorList>
    </citation>
    <scope>NUCLEOTIDE SEQUENCE</scope>
    <source>
        <strain evidence="12">RSHDN_123</strain>
    </source>
</reference>
<evidence type="ECO:0000256" key="6">
    <source>
        <dbReference type="SAM" id="Phobius"/>
    </source>
</evidence>
<dbReference type="Proteomes" id="UP001211731">
    <property type="component" value="Unassembled WGS sequence"/>
</dbReference>
<dbReference type="InterPro" id="IPR052027">
    <property type="entry name" value="PspC"/>
</dbReference>
<dbReference type="GeneID" id="57433450"/>
<evidence type="ECO:0000313" key="20">
    <source>
        <dbReference type="EMBL" id="PLT88501.1"/>
    </source>
</evidence>
<dbReference type="Proteomes" id="UP000234891">
    <property type="component" value="Unassembled WGS sequence"/>
</dbReference>
<dbReference type="EMBL" id="QSSX01000021">
    <property type="protein sequence ID" value="RGM22721.1"/>
    <property type="molecule type" value="Genomic_DNA"/>
</dbReference>
<dbReference type="EMBL" id="QRTJ01000007">
    <property type="protein sequence ID" value="RGQ69784.1"/>
    <property type="molecule type" value="Genomic_DNA"/>
</dbReference>
<dbReference type="EMBL" id="QRIS01000025">
    <property type="protein sequence ID" value="RHG81417.1"/>
    <property type="molecule type" value="Genomic_DNA"/>
</dbReference>
<protein>
    <submittedName>
        <fullName evidence="19">PspC domain-containing protein</fullName>
    </submittedName>
</protein>
<evidence type="ECO:0000313" key="27">
    <source>
        <dbReference type="EMBL" id="RHJ09329.1"/>
    </source>
</evidence>
<evidence type="ECO:0000256" key="2">
    <source>
        <dbReference type="ARBA" id="ARBA00022475"/>
    </source>
</evidence>
<evidence type="ECO:0000313" key="33">
    <source>
        <dbReference type="Proteomes" id="UP000283981"/>
    </source>
</evidence>
<dbReference type="EMBL" id="JAQMLR010000020">
    <property type="protein sequence ID" value="MDB8740103.1"/>
    <property type="molecule type" value="Genomic_DNA"/>
</dbReference>
<evidence type="ECO:0000256" key="1">
    <source>
        <dbReference type="ARBA" id="ARBA00004162"/>
    </source>
</evidence>
<evidence type="ECO:0000256" key="3">
    <source>
        <dbReference type="ARBA" id="ARBA00022692"/>
    </source>
</evidence>
<evidence type="ECO:0000313" key="35">
    <source>
        <dbReference type="Proteomes" id="UP000284472"/>
    </source>
</evidence>
<dbReference type="EMBL" id="NIHW01000006">
    <property type="protein sequence ID" value="PLT88501.1"/>
    <property type="molecule type" value="Genomic_DNA"/>
</dbReference>
<evidence type="ECO:0000313" key="10">
    <source>
        <dbReference type="EMBL" id="MCZ0666160.1"/>
    </source>
</evidence>
<reference evidence="13" key="9">
    <citation type="submission" date="2023-01" db="EMBL/GenBank/DDBJ databases">
        <title>Human gut microbiome strain richness.</title>
        <authorList>
            <person name="Chen-Liaw A."/>
        </authorList>
    </citation>
    <scope>NUCLEOTIDE SEQUENCE</scope>
    <source>
        <strain evidence="13">1001217st1_A9_1001217B_191108</strain>
    </source>
</reference>
<reference evidence="15" key="3">
    <citation type="journal article" date="2020" name="Cell Host Microbe">
        <title>Functional and Genomic Variation between Human-Derived Isolates of Lachnospiraceae Reveals Inter- and Intra-Species Diversity.</title>
        <authorList>
            <person name="Sorbara M.T."/>
            <person name="Littmann E.R."/>
            <person name="Fontana E."/>
            <person name="Moody T.U."/>
            <person name="Kohout C.E."/>
            <person name="Gjonbalaj M."/>
            <person name="Eaton V."/>
            <person name="Seok R."/>
            <person name="Leiner I.M."/>
            <person name="Pamer E.G."/>
        </authorList>
    </citation>
    <scope>NUCLEOTIDE SEQUENCE</scope>
    <source>
        <strain evidence="17">MSK.11.9</strain>
        <strain evidence="16">MSK.15.32</strain>
        <strain evidence="15">MSK.22.53</strain>
    </source>
</reference>
<dbReference type="Proteomes" id="UP000283981">
    <property type="component" value="Unassembled WGS sequence"/>
</dbReference>
<dbReference type="EMBL" id="JAPZED010000003">
    <property type="protein sequence ID" value="MCZ7693352.1"/>
    <property type="molecule type" value="Genomic_DNA"/>
</dbReference>
<evidence type="ECO:0000256" key="5">
    <source>
        <dbReference type="ARBA" id="ARBA00023136"/>
    </source>
</evidence>
<reference evidence="10" key="6">
    <citation type="submission" date="2022-11" db="EMBL/GenBank/DDBJ databases">
        <title>Temperate bacteriophages infecting mucin-degrading bacterium Ruminococcus gnavus from the human gut.</title>
        <authorList>
            <person name="Buttimer C."/>
        </authorList>
    </citation>
    <scope>NUCLEOTIDE SEQUENCE</scope>
    <source>
        <strain evidence="10">CCUG 49994</strain>
        <strain evidence="11">CCUG 52279</strain>
    </source>
</reference>
<dbReference type="Proteomes" id="UP001297422">
    <property type="component" value="Unassembled WGS sequence"/>
</dbReference>
<keyword evidence="4 6" id="KW-1133">Transmembrane helix</keyword>
<reference evidence="28 29" key="1">
    <citation type="journal article" date="2017" name="Genome Med.">
        <title>A novel Ruminococcus gnavus clade enriched in inflammatory bowel disease patients.</title>
        <authorList>
            <person name="Hall A.B."/>
            <person name="Yassour M."/>
            <person name="Sauk J."/>
            <person name="Garner A."/>
            <person name="Jiang X."/>
            <person name="Arthur T."/>
            <person name="Lagoudas G.K."/>
            <person name="Vatanen T."/>
            <person name="Fornelos N."/>
            <person name="Wilson R."/>
            <person name="Bertha M."/>
            <person name="Cohen M."/>
            <person name="Garber J."/>
            <person name="Khalili H."/>
            <person name="Gevers D."/>
            <person name="Ananthakrishnan A.N."/>
            <person name="Kugathasan S."/>
            <person name="Lander E.S."/>
            <person name="Blainey P."/>
            <person name="Vlamakis H."/>
            <person name="Xavier R.J."/>
            <person name="Huttenhower C."/>
        </authorList>
    </citation>
    <scope>NUCLEOTIDE SEQUENCE [LARGE SCALE GENOMIC DNA]</scope>
    <source>
        <strain evidence="18 29">RJX1124</strain>
        <strain evidence="19 30">RJX1125</strain>
        <strain evidence="20 28">RJX1128</strain>
    </source>
</reference>
<dbReference type="Proteomes" id="UP001296581">
    <property type="component" value="Unassembled WGS sequence"/>
</dbReference>
<evidence type="ECO:0000313" key="12">
    <source>
        <dbReference type="EMBL" id="MCZ7693352.1"/>
    </source>
</evidence>
<evidence type="ECO:0000313" key="22">
    <source>
        <dbReference type="EMBL" id="RGQ69784.1"/>
    </source>
</evidence>
<feature type="domain" description="Phage shock protein PspC N-terminal" evidence="7">
    <location>
        <begin position="4"/>
        <end position="61"/>
    </location>
</feature>
<evidence type="ECO:0000313" key="8">
    <source>
        <dbReference type="EMBL" id="MCB5492379.1"/>
    </source>
</evidence>
<comment type="caution">
    <text evidence="19">The sequence shown here is derived from an EMBL/GenBank/DDBJ whole genome shotgun (WGS) entry which is preliminary data.</text>
</comment>
<evidence type="ECO:0000313" key="24">
    <source>
        <dbReference type="EMBL" id="RHD09337.1"/>
    </source>
</evidence>
<evidence type="ECO:0000313" key="23">
    <source>
        <dbReference type="EMBL" id="RGT39583.1"/>
    </source>
</evidence>
<dbReference type="AlphaFoldDB" id="A0A2N5PPG5"/>
<name>A0A2N5PPG5_MEDGN</name>
<evidence type="ECO:0000313" key="31">
    <source>
        <dbReference type="Proteomes" id="UP000260808"/>
    </source>
</evidence>
<dbReference type="Proteomes" id="UP001297370">
    <property type="component" value="Unassembled WGS sequence"/>
</dbReference>
<dbReference type="Pfam" id="PF04024">
    <property type="entry name" value="PspC"/>
    <property type="match status" value="1"/>
</dbReference>
<evidence type="ECO:0000313" key="34">
    <source>
        <dbReference type="Proteomes" id="UP000283992"/>
    </source>
</evidence>
<evidence type="ECO:0000259" key="7">
    <source>
        <dbReference type="Pfam" id="PF04024"/>
    </source>
</evidence>
<sequence length="63" mass="6995">MEPKRLYRSRENRVLCGVCGGIAEYFNVDPVLIRLGMVLFICASVGTGLLAYFIASVIMPDQK</sequence>
<evidence type="ECO:0000256" key="4">
    <source>
        <dbReference type="ARBA" id="ARBA00022989"/>
    </source>
</evidence>
<keyword evidence="5 6" id="KW-0472">Membrane</keyword>
<dbReference type="EMBL" id="JAPZEG010000005">
    <property type="protein sequence ID" value="MDE1202962.1"/>
    <property type="molecule type" value="Genomic_DNA"/>
</dbReference>
<accession>A0A2N5PPG5</accession>
<evidence type="ECO:0000313" key="25">
    <source>
        <dbReference type="EMBL" id="RHG22433.1"/>
    </source>
</evidence>
<dbReference type="Proteomes" id="UP000260808">
    <property type="component" value="Unassembled WGS sequence"/>
</dbReference>
<evidence type="ECO:0000313" key="36">
    <source>
        <dbReference type="Proteomes" id="UP000285697"/>
    </source>
</evidence>
<evidence type="ECO:0000313" key="16">
    <source>
        <dbReference type="EMBL" id="NSI59144.1"/>
    </source>
</evidence>
<comment type="subcellular location">
    <subcellularLocation>
        <location evidence="1">Cell membrane</location>
        <topology evidence="1">Single-pass membrane protein</topology>
    </subcellularLocation>
</comment>
<dbReference type="EMBL" id="NIHT01000003">
    <property type="protein sequence ID" value="PLT77043.1"/>
    <property type="molecule type" value="Genomic_DNA"/>
</dbReference>
<evidence type="ECO:0000313" key="14">
    <source>
        <dbReference type="EMBL" id="MDE1202962.1"/>
    </source>
</evidence>
<feature type="transmembrane region" description="Helical" evidence="6">
    <location>
        <begin position="31"/>
        <end position="55"/>
    </location>
</feature>
<dbReference type="EMBL" id="JAAIRM010000020">
    <property type="protein sequence ID" value="NSI19997.1"/>
    <property type="molecule type" value="Genomic_DNA"/>
</dbReference>
<dbReference type="EMBL" id="JAJBOM010000002">
    <property type="protein sequence ID" value="MCB5618166.1"/>
    <property type="molecule type" value="Genomic_DNA"/>
</dbReference>
<dbReference type="RefSeq" id="WP_004840124.1">
    <property type="nucleotide sequence ID" value="NZ_AP031446.1"/>
</dbReference>
<evidence type="ECO:0000313" key="19">
    <source>
        <dbReference type="EMBL" id="PLT77043.1"/>
    </source>
</evidence>
<reference evidence="8" key="5">
    <citation type="submission" date="2021-10" db="EMBL/GenBank/DDBJ databases">
        <title>Collection of gut derived symbiotic bacterial strains cultured from healthy donors.</title>
        <authorList>
            <person name="Lin H."/>
            <person name="Littmann E."/>
            <person name="Claire K."/>
            <person name="Pamer E."/>
        </authorList>
    </citation>
    <scope>NUCLEOTIDE SEQUENCE</scope>
    <source>
        <strain evidence="9">MSK.23.18</strain>
        <strain evidence="8">MSK.23.4</strain>
    </source>
</reference>
<dbReference type="EMBL" id="JAPRAY010000001">
    <property type="protein sequence ID" value="MCZ0666160.1"/>
    <property type="molecule type" value="Genomic_DNA"/>
</dbReference>
<keyword evidence="3 6" id="KW-0812">Transmembrane</keyword>
<evidence type="ECO:0000313" key="30">
    <source>
        <dbReference type="Proteomes" id="UP000235093"/>
    </source>
</evidence>
<evidence type="ECO:0000313" key="26">
    <source>
        <dbReference type="EMBL" id="RHG81417.1"/>
    </source>
</evidence>
<dbReference type="Proteomes" id="UP000235093">
    <property type="component" value="Unassembled WGS sequence"/>
</dbReference>
<dbReference type="EMBL" id="NIHS01000005">
    <property type="protein sequence ID" value="PLT73920.1"/>
    <property type="molecule type" value="Genomic_DNA"/>
</dbReference>
<dbReference type="Proteomes" id="UP001148455">
    <property type="component" value="Unassembled WGS sequence"/>
</dbReference>
<evidence type="ECO:0000313" key="11">
    <source>
        <dbReference type="EMBL" id="MCZ0689566.1"/>
    </source>
</evidence>
<dbReference type="Proteomes" id="UP001296580">
    <property type="component" value="Unassembled WGS sequence"/>
</dbReference>
<dbReference type="EMBL" id="JAAIRV010000025">
    <property type="protein sequence ID" value="NSI59144.1"/>
    <property type="molecule type" value="Genomic_DNA"/>
</dbReference>
<dbReference type="EMBL" id="JAPRBD010000004">
    <property type="protein sequence ID" value="MCZ0689566.1"/>
    <property type="molecule type" value="Genomic_DNA"/>
</dbReference>
<dbReference type="GO" id="GO:0005886">
    <property type="term" value="C:plasma membrane"/>
    <property type="evidence" value="ECO:0007669"/>
    <property type="project" value="UniProtKB-SubCell"/>
</dbReference>
<evidence type="ECO:0000313" key="9">
    <source>
        <dbReference type="EMBL" id="MCB5618166.1"/>
    </source>
</evidence>
<evidence type="ECO:0000313" key="18">
    <source>
        <dbReference type="EMBL" id="PLT73920.1"/>
    </source>
</evidence>
<dbReference type="EMBL" id="QSIR01000001">
    <property type="protein sequence ID" value="RHD09337.1"/>
    <property type="molecule type" value="Genomic_DNA"/>
</dbReference>
<dbReference type="Proteomes" id="UP000234840">
    <property type="component" value="Unassembled WGS sequence"/>
</dbReference>
<evidence type="ECO:0000313" key="29">
    <source>
        <dbReference type="Proteomes" id="UP000234891"/>
    </source>
</evidence>
<dbReference type="EMBL" id="QRLN01000022">
    <property type="protein sequence ID" value="RHJ09329.1"/>
    <property type="molecule type" value="Genomic_DNA"/>
</dbReference>
<evidence type="ECO:0000313" key="37">
    <source>
        <dbReference type="Proteomes" id="UP000286137"/>
    </source>
</evidence>
<keyword evidence="2" id="KW-1003">Cell membrane</keyword>
<dbReference type="PANTHER" id="PTHR33885">
    <property type="entry name" value="PHAGE SHOCK PROTEIN C"/>
    <property type="match status" value="1"/>
</dbReference>
<dbReference type="InterPro" id="IPR007168">
    <property type="entry name" value="Phageshock_PspC_N"/>
</dbReference>
<dbReference type="EMBL" id="JAJBNC010000002">
    <property type="protein sequence ID" value="MCB5492379.1"/>
    <property type="molecule type" value="Genomic_DNA"/>
</dbReference>
<reference evidence="31 32" key="2">
    <citation type="submission" date="2018-08" db="EMBL/GenBank/DDBJ databases">
        <title>A genome reference for cultivated species of the human gut microbiota.</title>
        <authorList>
            <person name="Zou Y."/>
            <person name="Xue W."/>
            <person name="Luo G."/>
        </authorList>
    </citation>
    <scope>NUCLEOTIDE SEQUENCE [LARGE SCALE GENOMIC DNA]</scope>
    <source>
        <strain evidence="23 32">AF19-16AC</strain>
        <strain evidence="22 37">AF27-4BH</strain>
        <strain evidence="27 34">AM12-54</strain>
        <strain evidence="26 33">AM21-18</strain>
        <strain evidence="25 36">AM22-7AC</strain>
        <strain evidence="24 35">AM32-6</strain>
        <strain evidence="21 31">TF01-20-2</strain>
    </source>
</reference>
<dbReference type="EMBL" id="QRIA01000001">
    <property type="protein sequence ID" value="RHG22433.1"/>
    <property type="molecule type" value="Genomic_DNA"/>
</dbReference>
<dbReference type="Proteomes" id="UP000283834">
    <property type="component" value="Unassembled WGS sequence"/>
</dbReference>
<dbReference type="Proteomes" id="UP000285697">
    <property type="component" value="Unassembled WGS sequence"/>
</dbReference>
<dbReference type="EMBL" id="JAAIRY010000023">
    <property type="protein sequence ID" value="NSI66029.1"/>
    <property type="molecule type" value="Genomic_DNA"/>
</dbReference>
<evidence type="ECO:0000313" key="28">
    <source>
        <dbReference type="Proteomes" id="UP000234840"/>
    </source>
</evidence>
<dbReference type="STRING" id="33038.GCA_900067245_02771"/>
<dbReference type="Proteomes" id="UP000286137">
    <property type="component" value="Unassembled WGS sequence"/>
</dbReference>
<proteinExistence type="predicted"/>
<dbReference type="Proteomes" id="UP001296643">
    <property type="component" value="Unassembled WGS sequence"/>
</dbReference>
<reference evidence="14" key="7">
    <citation type="submission" date="2022-12" db="EMBL/GenBank/DDBJ databases">
        <title>Genome of R. gnavus strain RSHDN_120.</title>
        <authorList>
            <person name="Abdugheni R."/>
        </authorList>
    </citation>
    <scope>NUCLEOTIDE SEQUENCE</scope>
    <source>
        <strain evidence="14">RSHDN_120</strain>
    </source>
</reference>
<organism evidence="19 30">
    <name type="scientific">Mediterraneibacter gnavus</name>
    <name type="common">Ruminococcus gnavus</name>
    <dbReference type="NCBI Taxonomy" id="33038"/>
    <lineage>
        <taxon>Bacteria</taxon>
        <taxon>Bacillati</taxon>
        <taxon>Bacillota</taxon>
        <taxon>Clostridia</taxon>
        <taxon>Lachnospirales</taxon>
        <taxon>Lachnospiraceae</taxon>
        <taxon>Mediterraneibacter</taxon>
    </lineage>
</organism>
<dbReference type="Proteomes" id="UP000283992">
    <property type="component" value="Unassembled WGS sequence"/>
</dbReference>
<reference evidence="15" key="4">
    <citation type="submission" date="2020-02" db="EMBL/GenBank/DDBJ databases">
        <authorList>
            <person name="Littmann E."/>
            <person name="Sorbara M."/>
        </authorList>
    </citation>
    <scope>NUCLEOTIDE SEQUENCE</scope>
    <source>
        <strain evidence="17">MSK.11.9</strain>
        <strain evidence="16">MSK.15.32</strain>
        <strain evidence="15">MSK.22.53</strain>
    </source>
</reference>
<dbReference type="Proteomes" id="UP000284472">
    <property type="component" value="Unassembled WGS sequence"/>
</dbReference>
<evidence type="ECO:0000313" key="15">
    <source>
        <dbReference type="EMBL" id="NSI19997.1"/>
    </source>
</evidence>
<dbReference type="Proteomes" id="UP001076974">
    <property type="component" value="Unassembled WGS sequence"/>
</dbReference>